<dbReference type="PRINTS" id="PR00080">
    <property type="entry name" value="SDRFAMILY"/>
</dbReference>
<dbReference type="PANTHER" id="PTHR48107">
    <property type="entry name" value="NADPH-DEPENDENT ALDEHYDE REDUCTASE-LIKE PROTEIN, CHLOROPLASTIC-RELATED"/>
    <property type="match status" value="1"/>
</dbReference>
<dbReference type="Gene3D" id="3.40.50.720">
    <property type="entry name" value="NAD(P)-binding Rossmann-like Domain"/>
    <property type="match status" value="1"/>
</dbReference>
<keyword evidence="2" id="KW-0560">Oxidoreductase</keyword>
<name>A0A7X6I6M3_9BURK</name>
<proteinExistence type="inferred from homology"/>
<dbReference type="GO" id="GO:0016614">
    <property type="term" value="F:oxidoreductase activity, acting on CH-OH group of donors"/>
    <property type="evidence" value="ECO:0007669"/>
    <property type="project" value="UniProtKB-ARBA"/>
</dbReference>
<dbReference type="InterPro" id="IPR002347">
    <property type="entry name" value="SDR_fam"/>
</dbReference>
<protein>
    <submittedName>
        <fullName evidence="3">SDR family oxidoreductase</fullName>
    </submittedName>
</protein>
<dbReference type="Proteomes" id="UP000521868">
    <property type="component" value="Unassembled WGS sequence"/>
</dbReference>
<evidence type="ECO:0000256" key="1">
    <source>
        <dbReference type="ARBA" id="ARBA00006484"/>
    </source>
</evidence>
<dbReference type="Pfam" id="PF13561">
    <property type="entry name" value="adh_short_C2"/>
    <property type="match status" value="1"/>
</dbReference>
<organism evidence="3 4">
    <name type="scientific">Ramlibacter lithotrophicus</name>
    <dbReference type="NCBI Taxonomy" id="2606681"/>
    <lineage>
        <taxon>Bacteria</taxon>
        <taxon>Pseudomonadati</taxon>
        <taxon>Pseudomonadota</taxon>
        <taxon>Betaproteobacteria</taxon>
        <taxon>Burkholderiales</taxon>
        <taxon>Comamonadaceae</taxon>
        <taxon>Ramlibacter</taxon>
    </lineage>
</organism>
<dbReference type="PANTHER" id="PTHR48107:SF16">
    <property type="entry name" value="NADPH-DEPENDENT ALDEHYDE REDUCTASE 1, CHLOROPLASTIC"/>
    <property type="match status" value="1"/>
</dbReference>
<accession>A0A7X6I6M3</accession>
<dbReference type="FunFam" id="3.40.50.720:FF:000084">
    <property type="entry name" value="Short-chain dehydrogenase reductase"/>
    <property type="match status" value="1"/>
</dbReference>
<evidence type="ECO:0000313" key="3">
    <source>
        <dbReference type="EMBL" id="NKE66385.1"/>
    </source>
</evidence>
<evidence type="ECO:0000256" key="2">
    <source>
        <dbReference type="ARBA" id="ARBA00023002"/>
    </source>
</evidence>
<comment type="caution">
    <text evidence="3">The sequence shown here is derived from an EMBL/GenBank/DDBJ whole genome shotgun (WGS) entry which is preliminary data.</text>
</comment>
<dbReference type="EMBL" id="VTOX01000003">
    <property type="protein sequence ID" value="NKE66385.1"/>
    <property type="molecule type" value="Genomic_DNA"/>
</dbReference>
<dbReference type="RefSeq" id="WP_168107495.1">
    <property type="nucleotide sequence ID" value="NZ_VTOX01000003.1"/>
</dbReference>
<dbReference type="PROSITE" id="PS00061">
    <property type="entry name" value="ADH_SHORT"/>
    <property type="match status" value="1"/>
</dbReference>
<comment type="similarity">
    <text evidence="1">Belongs to the short-chain dehydrogenases/reductases (SDR) family.</text>
</comment>
<reference evidence="3 4" key="1">
    <citation type="journal article" date="2020" name="Nature">
        <title>Bacterial chemolithoautotrophy via manganese oxidation.</title>
        <authorList>
            <person name="Yu H."/>
            <person name="Leadbetter J.R."/>
        </authorList>
    </citation>
    <scope>NUCLEOTIDE SEQUENCE [LARGE SCALE GENOMIC DNA]</scope>
    <source>
        <strain evidence="3 4">RBP-1</strain>
    </source>
</reference>
<dbReference type="InterPro" id="IPR020904">
    <property type="entry name" value="Sc_DH/Rdtase_CS"/>
</dbReference>
<gene>
    <name evidence="3" type="ORF">RAMLITH_11185</name>
</gene>
<evidence type="ECO:0000313" key="4">
    <source>
        <dbReference type="Proteomes" id="UP000521868"/>
    </source>
</evidence>
<dbReference type="InterPro" id="IPR036291">
    <property type="entry name" value="NAD(P)-bd_dom_sf"/>
</dbReference>
<dbReference type="PRINTS" id="PR00081">
    <property type="entry name" value="GDHRDH"/>
</dbReference>
<keyword evidence="4" id="KW-1185">Reference proteome</keyword>
<sequence length="257" mass="26672">MWSNPFEELQGRRVLITGSSSGIGAAAARAFAECGATVSLHYSSRREDADALATRILAQGGHAFALEADLAVPGAGTALTEAAIAAMGGIDVLINNAGAPYTRVAIDRFNAEQVLRIIQLNELAVIETIRAALPHFRRQGRGCIVNTTSIAARNGGGFGVSLYAAAKGGIEALSRSVAREEGAHGIRVNCVAPGYIATPIHDVTSAEQLQRYVDATPLARAGSPEDCVGAFLFLACDRLSGFVTGQTVGVNGGMHLI</sequence>
<dbReference type="SUPFAM" id="SSF51735">
    <property type="entry name" value="NAD(P)-binding Rossmann-fold domains"/>
    <property type="match status" value="1"/>
</dbReference>
<dbReference type="AlphaFoldDB" id="A0A7X6I6M3"/>